<dbReference type="SUPFAM" id="SSF49879">
    <property type="entry name" value="SMAD/FHA domain"/>
    <property type="match status" value="1"/>
</dbReference>
<comment type="caution">
    <text evidence="2">The sequence shown here is derived from an EMBL/GenBank/DDBJ whole genome shotgun (WGS) entry which is preliminary data.</text>
</comment>
<dbReference type="AlphaFoldDB" id="A0A150GCD0"/>
<gene>
    <name evidence="2" type="ORF">GPECTOR_35g916</name>
</gene>
<organism evidence="2 3">
    <name type="scientific">Gonium pectorale</name>
    <name type="common">Green alga</name>
    <dbReference type="NCBI Taxonomy" id="33097"/>
    <lineage>
        <taxon>Eukaryota</taxon>
        <taxon>Viridiplantae</taxon>
        <taxon>Chlorophyta</taxon>
        <taxon>core chlorophytes</taxon>
        <taxon>Chlorophyceae</taxon>
        <taxon>CS clade</taxon>
        <taxon>Chlamydomonadales</taxon>
        <taxon>Volvocaceae</taxon>
        <taxon>Gonium</taxon>
    </lineage>
</organism>
<feature type="domain" description="FHA" evidence="1">
    <location>
        <begin position="23"/>
        <end position="72"/>
    </location>
</feature>
<sequence>MIKGVNRPAIFYDLVGLAHAGVVNIGRESDSTIRLDCPEVPFLLSRKHAKISVQPEGGLVLRDLNSTNGTYVARDGEFLRRLRPDEYWELRRGDLIGFGGPETIVARSETPDVTVANPFLFRYTPLDDDLDSANNSSAEPQALVTLGAQARSRKFCEIERGQPEDMDCEVASTSSLDKECKKPKTVMTAKDIAALLANHLTLSSLQRRTSSIWQARLRS</sequence>
<dbReference type="Proteomes" id="UP000075714">
    <property type="component" value="Unassembled WGS sequence"/>
</dbReference>
<proteinExistence type="predicted"/>
<reference evidence="3" key="1">
    <citation type="journal article" date="2016" name="Nat. Commun.">
        <title>The Gonium pectorale genome demonstrates co-option of cell cycle regulation during the evolution of multicellularity.</title>
        <authorList>
            <person name="Hanschen E.R."/>
            <person name="Marriage T.N."/>
            <person name="Ferris P.J."/>
            <person name="Hamaji T."/>
            <person name="Toyoda A."/>
            <person name="Fujiyama A."/>
            <person name="Neme R."/>
            <person name="Noguchi H."/>
            <person name="Minakuchi Y."/>
            <person name="Suzuki M."/>
            <person name="Kawai-Toyooka H."/>
            <person name="Smith D.R."/>
            <person name="Sparks H."/>
            <person name="Anderson J."/>
            <person name="Bakaric R."/>
            <person name="Luria V."/>
            <person name="Karger A."/>
            <person name="Kirschner M.W."/>
            <person name="Durand P.M."/>
            <person name="Michod R.E."/>
            <person name="Nozaki H."/>
            <person name="Olson B.J."/>
        </authorList>
    </citation>
    <scope>NUCLEOTIDE SEQUENCE [LARGE SCALE GENOMIC DNA]</scope>
    <source>
        <strain evidence="3">NIES-2863</strain>
    </source>
</reference>
<keyword evidence="3" id="KW-1185">Reference proteome</keyword>
<dbReference type="STRING" id="33097.A0A150GCD0"/>
<name>A0A150GCD0_GONPE</name>
<dbReference type="EMBL" id="LSYV01000036">
    <property type="protein sequence ID" value="KXZ47478.1"/>
    <property type="molecule type" value="Genomic_DNA"/>
</dbReference>
<dbReference type="SMART" id="SM00240">
    <property type="entry name" value="FHA"/>
    <property type="match status" value="1"/>
</dbReference>
<evidence type="ECO:0000313" key="3">
    <source>
        <dbReference type="Proteomes" id="UP000075714"/>
    </source>
</evidence>
<evidence type="ECO:0000313" key="2">
    <source>
        <dbReference type="EMBL" id="KXZ47478.1"/>
    </source>
</evidence>
<dbReference type="Gene3D" id="2.60.200.20">
    <property type="match status" value="1"/>
</dbReference>
<evidence type="ECO:0000259" key="1">
    <source>
        <dbReference type="PROSITE" id="PS50006"/>
    </source>
</evidence>
<accession>A0A150GCD0</accession>
<dbReference type="Pfam" id="PF00498">
    <property type="entry name" value="FHA"/>
    <property type="match status" value="1"/>
</dbReference>
<dbReference type="PROSITE" id="PS50006">
    <property type="entry name" value="FHA_DOMAIN"/>
    <property type="match status" value="1"/>
</dbReference>
<dbReference type="InterPro" id="IPR000253">
    <property type="entry name" value="FHA_dom"/>
</dbReference>
<dbReference type="InterPro" id="IPR008984">
    <property type="entry name" value="SMAD_FHA_dom_sf"/>
</dbReference>
<dbReference type="CDD" id="cd00060">
    <property type="entry name" value="FHA"/>
    <property type="match status" value="1"/>
</dbReference>
<dbReference type="OrthoDB" id="687730at2759"/>
<protein>
    <recommendedName>
        <fullName evidence="1">FHA domain-containing protein</fullName>
    </recommendedName>
</protein>